<dbReference type="Pfam" id="PF13469">
    <property type="entry name" value="Sulfotransfer_3"/>
    <property type="match status" value="1"/>
</dbReference>
<protein>
    <submittedName>
        <fullName evidence="1">Sulfotransferase family protein</fullName>
        <ecNumber evidence="1">2.8.2.-</ecNumber>
    </submittedName>
</protein>
<dbReference type="GO" id="GO:0016740">
    <property type="term" value="F:transferase activity"/>
    <property type="evidence" value="ECO:0007669"/>
    <property type="project" value="UniProtKB-KW"/>
</dbReference>
<comment type="caution">
    <text evidence="1">The sequence shown here is derived from an EMBL/GenBank/DDBJ whole genome shotgun (WGS) entry which is preliminary data.</text>
</comment>
<dbReference type="EMBL" id="JBHTJG010000001">
    <property type="protein sequence ID" value="MFD0944806.1"/>
    <property type="molecule type" value="Genomic_DNA"/>
</dbReference>
<reference evidence="2" key="1">
    <citation type="journal article" date="2019" name="Int. J. Syst. Evol. Microbiol.">
        <title>The Global Catalogue of Microorganisms (GCM) 10K type strain sequencing project: providing services to taxonomists for standard genome sequencing and annotation.</title>
        <authorList>
            <consortium name="The Broad Institute Genomics Platform"/>
            <consortium name="The Broad Institute Genome Sequencing Center for Infectious Disease"/>
            <person name="Wu L."/>
            <person name="Ma J."/>
        </authorList>
    </citation>
    <scope>NUCLEOTIDE SEQUENCE [LARGE SCALE GENOMIC DNA]</scope>
    <source>
        <strain evidence="2">CCUG 62982</strain>
    </source>
</reference>
<keyword evidence="2" id="KW-1185">Reference proteome</keyword>
<proteinExistence type="predicted"/>
<keyword evidence="1" id="KW-0808">Transferase</keyword>
<dbReference type="Gene3D" id="3.40.50.300">
    <property type="entry name" value="P-loop containing nucleotide triphosphate hydrolases"/>
    <property type="match status" value="1"/>
</dbReference>
<organism evidence="1 2">
    <name type="scientific">Sphingomonas canadensis</name>
    <dbReference type="NCBI Taxonomy" id="1219257"/>
    <lineage>
        <taxon>Bacteria</taxon>
        <taxon>Pseudomonadati</taxon>
        <taxon>Pseudomonadota</taxon>
        <taxon>Alphaproteobacteria</taxon>
        <taxon>Sphingomonadales</taxon>
        <taxon>Sphingomonadaceae</taxon>
        <taxon>Sphingomonas</taxon>
    </lineage>
</organism>
<dbReference type="SUPFAM" id="SSF52540">
    <property type="entry name" value="P-loop containing nucleoside triphosphate hydrolases"/>
    <property type="match status" value="1"/>
</dbReference>
<dbReference type="Proteomes" id="UP001596977">
    <property type="component" value="Unassembled WGS sequence"/>
</dbReference>
<dbReference type="RefSeq" id="WP_264942910.1">
    <property type="nucleotide sequence ID" value="NZ_JAPDRA010000001.1"/>
</dbReference>
<gene>
    <name evidence="1" type="ORF">ACFQ1E_00485</name>
</gene>
<evidence type="ECO:0000313" key="2">
    <source>
        <dbReference type="Proteomes" id="UP001596977"/>
    </source>
</evidence>
<accession>A0ABW3H007</accession>
<name>A0ABW3H007_9SPHN</name>
<dbReference type="InterPro" id="IPR027417">
    <property type="entry name" value="P-loop_NTPase"/>
</dbReference>
<evidence type="ECO:0000313" key="1">
    <source>
        <dbReference type="EMBL" id="MFD0944806.1"/>
    </source>
</evidence>
<dbReference type="EC" id="2.8.2.-" evidence="1"/>
<sequence length="312" mass="33387">MPDPIPPAGWLPSALIPGPVPMIEWCEFGDAPLTEPFFGESLRKAEGRPANQGQRPVTTLDALIDAPPADGIVPSGFTFHMSRCGSTLVSQMLAASPRHIAICEAEPLDAVVQLQGMDPDRHAAALRAIVLALTRNRAGAAHAFVKADSWHAFALPLFRRAFPEVPWIFIHRDPVEVLVSHARRAGMQTQRGALPPAFTGGTDPALPPLEYAAQALARICEAALGHADGKALFVDYADLADNLFDRILPHFGVEPDAEETEAIAMASMRNAKDPRSLFLGDSEAKQAGATPEIREAAARVLGPVRARLLSAS</sequence>